<organism evidence="1 2">
    <name type="scientific">Tetradesmus obliquus</name>
    <name type="common">Green alga</name>
    <name type="synonym">Acutodesmus obliquus</name>
    <dbReference type="NCBI Taxonomy" id="3088"/>
    <lineage>
        <taxon>Eukaryota</taxon>
        <taxon>Viridiplantae</taxon>
        <taxon>Chlorophyta</taxon>
        <taxon>core chlorophytes</taxon>
        <taxon>Chlorophyceae</taxon>
        <taxon>CS clade</taxon>
        <taxon>Sphaeropleales</taxon>
        <taxon>Scenedesmaceae</taxon>
        <taxon>Tetradesmus</taxon>
    </lineage>
</organism>
<keyword evidence="2" id="KW-1185">Reference proteome</keyword>
<dbReference type="Proteomes" id="UP001244341">
    <property type="component" value="Chromosome 6b"/>
</dbReference>
<sequence>MIGVAAQRLLRDVKYIQRFWRRIRLVRAAQEVVRSHLAGARRQLLADREAHGAALLRYERRLALETRKAAALREAGVKEVSVDLQPPKAPRLRVLLPRSQLKELLAAGLELAQQQQLAAALAADDARGADIAAAVSRSSGGGGKRND</sequence>
<evidence type="ECO:0000313" key="1">
    <source>
        <dbReference type="EMBL" id="WIA15668.1"/>
    </source>
</evidence>
<protein>
    <recommendedName>
        <fullName evidence="3">Myosin motor domain-containing protein</fullName>
    </recommendedName>
</protein>
<evidence type="ECO:0008006" key="3">
    <source>
        <dbReference type="Google" id="ProtNLM"/>
    </source>
</evidence>
<gene>
    <name evidence="1" type="ORF">OEZ85_002294</name>
</gene>
<reference evidence="1 2" key="1">
    <citation type="submission" date="2023-05" db="EMBL/GenBank/DDBJ databases">
        <title>A 100% complete, gapless, phased diploid assembly of the Scenedesmus obliquus UTEX 3031 genome.</title>
        <authorList>
            <person name="Biondi T.C."/>
            <person name="Hanschen E.R."/>
            <person name="Kwon T."/>
            <person name="Eng W."/>
            <person name="Kruse C.P.S."/>
            <person name="Koehler S.I."/>
            <person name="Kunde Y."/>
            <person name="Gleasner C.D."/>
            <person name="You Mak K.T."/>
            <person name="Polle J."/>
            <person name="Hovde B.T."/>
            <person name="Starkenburg S.R."/>
        </authorList>
    </citation>
    <scope>NUCLEOTIDE SEQUENCE [LARGE SCALE GENOMIC DNA]</scope>
    <source>
        <strain evidence="1 2">DOE0152z</strain>
    </source>
</reference>
<evidence type="ECO:0000313" key="2">
    <source>
        <dbReference type="Proteomes" id="UP001244341"/>
    </source>
</evidence>
<accession>A0ABY8U4U2</accession>
<name>A0ABY8U4U2_TETOB</name>
<proteinExistence type="predicted"/>
<dbReference type="EMBL" id="CP126213">
    <property type="protein sequence ID" value="WIA15668.1"/>
    <property type="molecule type" value="Genomic_DNA"/>
</dbReference>